<dbReference type="KEGG" id="cav:M832_01040"/>
<gene>
    <name evidence="13" type="primary">pmp14</name>
    <name evidence="13" type="ORF">M832_01040</name>
</gene>
<accession>W8JL04</accession>
<feature type="chain" id="PRO_5004910522" evidence="11">
    <location>
        <begin position="22"/>
        <end position="998"/>
    </location>
</feature>
<dbReference type="Pfam" id="PF07548">
    <property type="entry name" value="ChlamPMP_M"/>
    <property type="match status" value="1"/>
</dbReference>
<dbReference type="AlphaFoldDB" id="W8JL04"/>
<dbReference type="eggNOG" id="COG3210">
    <property type="taxonomic scope" value="Bacteria"/>
</dbReference>
<dbReference type="SMART" id="SM00869">
    <property type="entry name" value="Autotransporter"/>
    <property type="match status" value="1"/>
</dbReference>
<protein>
    <submittedName>
        <fullName evidence="13">Putative outer membrane protein pmp14</fullName>
    </submittedName>
</protein>
<keyword evidence="6" id="KW-0964">Secreted</keyword>
<dbReference type="PROSITE" id="PS51208">
    <property type="entry name" value="AUTOTRANSPORTER"/>
    <property type="match status" value="1"/>
</dbReference>
<dbReference type="InterPro" id="IPR036709">
    <property type="entry name" value="Autotransporte_beta_dom_sf"/>
</dbReference>
<evidence type="ECO:0000259" key="12">
    <source>
        <dbReference type="PROSITE" id="PS51208"/>
    </source>
</evidence>
<evidence type="ECO:0000256" key="4">
    <source>
        <dbReference type="ARBA" id="ARBA00022452"/>
    </source>
</evidence>
<name>W8JL04_9CHLA</name>
<keyword evidence="8 11" id="KW-0732">Signal</keyword>
<evidence type="ECO:0000256" key="10">
    <source>
        <dbReference type="ARBA" id="ARBA00023237"/>
    </source>
</evidence>
<comment type="subcellular location">
    <subcellularLocation>
        <location evidence="2">Cell outer membrane</location>
        <topology evidence="2">Peripheral membrane protein</topology>
        <orientation evidence="2">Extracellular side</orientation>
    </subcellularLocation>
    <subcellularLocation>
        <location evidence="1">Secreted</location>
        <location evidence="1">Cell wall</location>
    </subcellularLocation>
</comment>
<dbReference type="Pfam" id="PF02415">
    <property type="entry name" value="Chlam_PMP"/>
    <property type="match status" value="4"/>
</dbReference>
<reference evidence="13 14" key="1">
    <citation type="journal article" date="2014" name="Syst. Appl. Microbiol.">
        <title>Evidence for the existence of two new members of the family Chlamydiaceae and proposal of Chlamydia avium sp. nov. and Chlamydia gallinacea sp. nov.</title>
        <authorList>
            <person name="Sachse K."/>
            <person name="Laroucau K."/>
            <person name="Riege K."/>
            <person name="Wehner S."/>
            <person name="Dilcher M."/>
            <person name="Creasy H.H."/>
            <person name="Weidmann M."/>
            <person name="Myers G."/>
            <person name="Vorimore F."/>
            <person name="Vicari N."/>
            <person name="Magnino S."/>
            <person name="Liebler-Tenorio E."/>
            <person name="Ruettger A."/>
            <person name="Bavoil P.M."/>
            <person name="Hufert F.T."/>
            <person name="Rossello-Mora R."/>
            <person name="Marz M."/>
        </authorList>
    </citation>
    <scope>NUCLEOTIDE SEQUENCE [LARGE SCALE GENOMIC DNA]</scope>
    <source>
        <strain evidence="13 14">10DC88</strain>
    </source>
</reference>
<evidence type="ECO:0000256" key="5">
    <source>
        <dbReference type="ARBA" id="ARBA00022512"/>
    </source>
</evidence>
<dbReference type="InterPro" id="IPR011427">
    <property type="entry name" value="Polymorphic_membr_middle"/>
</dbReference>
<feature type="domain" description="Autotransporter" evidence="12">
    <location>
        <begin position="707"/>
        <end position="998"/>
    </location>
</feature>
<evidence type="ECO:0000256" key="1">
    <source>
        <dbReference type="ARBA" id="ARBA00004191"/>
    </source>
</evidence>
<evidence type="ECO:0000313" key="13">
    <source>
        <dbReference type="EMBL" id="AHK62974.1"/>
    </source>
</evidence>
<evidence type="ECO:0000256" key="8">
    <source>
        <dbReference type="ARBA" id="ARBA00022729"/>
    </source>
</evidence>
<dbReference type="EMBL" id="CP006571">
    <property type="protein sequence ID" value="AHK62974.1"/>
    <property type="molecule type" value="Genomic_DNA"/>
</dbReference>
<evidence type="ECO:0000256" key="11">
    <source>
        <dbReference type="SAM" id="SignalP"/>
    </source>
</evidence>
<dbReference type="HOGENOM" id="CLU_004549_2_0_0"/>
<keyword evidence="7" id="KW-0812">Transmembrane</keyword>
<evidence type="ECO:0000256" key="6">
    <source>
        <dbReference type="ARBA" id="ARBA00022525"/>
    </source>
</evidence>
<evidence type="ECO:0000313" key="14">
    <source>
        <dbReference type="Proteomes" id="UP000019433"/>
    </source>
</evidence>
<dbReference type="Pfam" id="PF03797">
    <property type="entry name" value="Autotransporter"/>
    <property type="match status" value="1"/>
</dbReference>
<evidence type="ECO:0000256" key="3">
    <source>
        <dbReference type="ARBA" id="ARBA00007542"/>
    </source>
</evidence>
<dbReference type="Proteomes" id="UP000019433">
    <property type="component" value="Chromosome"/>
</dbReference>
<dbReference type="RefSeq" id="WP_038500085.1">
    <property type="nucleotide sequence ID" value="NZ_CP006571.1"/>
</dbReference>
<dbReference type="SUPFAM" id="SSF103515">
    <property type="entry name" value="Autotransporter"/>
    <property type="match status" value="1"/>
</dbReference>
<keyword evidence="4" id="KW-1134">Transmembrane beta strand</keyword>
<dbReference type="InterPro" id="IPR005546">
    <property type="entry name" value="Autotransporte_beta"/>
</dbReference>
<keyword evidence="5" id="KW-0134">Cell wall</keyword>
<feature type="signal peptide" evidence="11">
    <location>
        <begin position="1"/>
        <end position="21"/>
    </location>
</feature>
<evidence type="ECO:0000256" key="9">
    <source>
        <dbReference type="ARBA" id="ARBA00023136"/>
    </source>
</evidence>
<dbReference type="Gene3D" id="2.40.128.130">
    <property type="entry name" value="Autotransporter beta-domain"/>
    <property type="match status" value="1"/>
</dbReference>
<organism evidence="13 14">
    <name type="scientific">Chlamydia avium 10DC88</name>
    <dbReference type="NCBI Taxonomy" id="1229831"/>
    <lineage>
        <taxon>Bacteria</taxon>
        <taxon>Pseudomonadati</taxon>
        <taxon>Chlamydiota</taxon>
        <taxon>Chlamydiia</taxon>
        <taxon>Chlamydiales</taxon>
        <taxon>Chlamydiaceae</taxon>
        <taxon>Chlamydia/Chlamydophila group</taxon>
        <taxon>Chlamydia</taxon>
    </lineage>
</organism>
<evidence type="ECO:0000256" key="2">
    <source>
        <dbReference type="ARBA" id="ARBA00004416"/>
    </source>
</evidence>
<proteinExistence type="inferred from homology"/>
<sequence>MTSFKSSSLCFLSCLCITGWASTQSLPNNVTFPFYDVANTVCLNSNCNVNNLFGAQFDSSFLGATTSFSLLGNGYQLSFSNCQAPVQDDTALISSSGSLSLSNLSKLVISNNISTGSEGLISGSTTSINNCSYLIFTNNRTSYSPVVSTTGAGGDSTEGTTTTVNCCCGSVLKTEQKLSITNINKKITFENNSGNFGSAILNKTDATCDINKNFCPITFSQNYATCGGGAIYDGSVTFEGNTRSITFSGNTAANGLATVTPQPSVVIAAGSGGAICCPTKSVTFNNNTNPITFSYNSAAKDGGAIYTTTCTLNTNSDFFFIKNSATENGGAICARSLTMKTIGDTNFYHNRAQQGGAIYISSSVGDTTSTADSSLTLTAGRGIMTFAGNTINTRPGVRNAIQLDGNAKITSISASGDAKIIFYDPITNTNPGTTAGDTGAGTTPNEIIINTTGYSGSVVFSSALLSLSEQFHPENSLSSLCGKVVIQDGQLVVTDNATLNVLGLTADPGRLTLGSGADIGLLTSSGTPPTTTLPTATDFSIKNLGCDVTSYLSPTWETATVNSGAQTITLEGQLAVVCEDPETTYDNSLLASSLTIPFATFTSNNNNNPTATSFTTGEIPVPDHYGYQGSWESSWSAPLLSPTPNGGVPSGTDNRTLYLIWNPSPSPYASYILAPERRGELVPNSLWSSFFAAQIFANSLLGDHIQGEHEGWGSSIKALGAYSHQHPRSQYDGFSGRHGGYQTNVRIYYPDQAALGIAFGQLYGQIKSKLYQAKSSEQMVFFGLFGNLPVATPNREIHFAWESAYVYAKNHMTTNYSRSYLQTPLQSQATWYNNVYYVSVSVNHPFLLWFDITQILAEQFHLTGFISAECFGGWQSAFQESGSLARKFSRGKGHNLSLPVGFVSTWYTPFKRAPSTLMLKFAYKPDVYRTNPHTNMTIITNSETFTIRGIPLTRNGFLLQLHDDIQFSQRITGYIDYVYNSKQASINHRIITGIQSIF</sequence>
<dbReference type="NCBIfam" id="TIGR01376">
    <property type="entry name" value="POMP_repeat"/>
    <property type="match status" value="3"/>
</dbReference>
<dbReference type="InterPro" id="IPR003368">
    <property type="entry name" value="POMP_repeat"/>
</dbReference>
<comment type="similarity">
    <text evidence="3">Belongs to the PMP outer membrane protein family.</text>
</comment>
<keyword evidence="9" id="KW-0472">Membrane</keyword>
<dbReference type="GO" id="GO:0009279">
    <property type="term" value="C:cell outer membrane"/>
    <property type="evidence" value="ECO:0007669"/>
    <property type="project" value="UniProtKB-SubCell"/>
</dbReference>
<evidence type="ECO:0000256" key="7">
    <source>
        <dbReference type="ARBA" id="ARBA00022692"/>
    </source>
</evidence>
<dbReference type="PATRIC" id="fig|1229831.3.peg.106"/>
<keyword evidence="10" id="KW-0998">Cell outer membrane</keyword>
<dbReference type="STRING" id="1229831.M832_01040"/>